<name>A0A832T665_9EURY</name>
<organism evidence="1 2">
    <name type="scientific">Methanocaldococcus jannaschii</name>
    <dbReference type="NCBI Taxonomy" id="2190"/>
    <lineage>
        <taxon>Archaea</taxon>
        <taxon>Methanobacteriati</taxon>
        <taxon>Methanobacteriota</taxon>
        <taxon>Methanomada group</taxon>
        <taxon>Methanococci</taxon>
        <taxon>Methanococcales</taxon>
        <taxon>Methanocaldococcaceae</taxon>
        <taxon>Methanocaldococcus</taxon>
    </lineage>
</organism>
<evidence type="ECO:0000313" key="2">
    <source>
        <dbReference type="Proteomes" id="UP000645676"/>
    </source>
</evidence>
<dbReference type="AlphaFoldDB" id="A0A832T665"/>
<protein>
    <submittedName>
        <fullName evidence="1">DUF2226 domain-containing protein</fullName>
    </submittedName>
</protein>
<reference evidence="1" key="1">
    <citation type="journal article" date="2020" name="bioRxiv">
        <title>A rank-normalized archaeal taxonomy based on genome phylogeny resolves widespread incomplete and uneven classifications.</title>
        <authorList>
            <person name="Rinke C."/>
            <person name="Chuvochina M."/>
            <person name="Mussig A.J."/>
            <person name="Chaumeil P.-A."/>
            <person name="Waite D.W."/>
            <person name="Whitman W.B."/>
            <person name="Parks D.H."/>
            <person name="Hugenholtz P."/>
        </authorList>
    </citation>
    <scope>NUCLEOTIDE SEQUENCE</scope>
    <source>
        <strain evidence="1">UBA8849</strain>
    </source>
</reference>
<sequence>MKEPDEDFIENIIKEAFDYGEDIILTDDEIKDMELSIENELDKNILSILKDQDLIEDYALKVKIERCNNKYICTCDVIIIQKKLFIKKPVKIEPIKKRLMEILEAKPYNVEYRIDIRLY</sequence>
<dbReference type="Proteomes" id="UP000645676">
    <property type="component" value="Unassembled WGS sequence"/>
</dbReference>
<dbReference type="EMBL" id="DUJR01000002">
    <property type="protein sequence ID" value="HII59098.1"/>
    <property type="molecule type" value="Genomic_DNA"/>
</dbReference>
<accession>A0A832T665</accession>
<comment type="caution">
    <text evidence="1">The sequence shown here is derived from an EMBL/GenBank/DDBJ whole genome shotgun (WGS) entry which is preliminary data.</text>
</comment>
<gene>
    <name evidence="1" type="ORF">HA335_00725</name>
</gene>
<evidence type="ECO:0000313" key="1">
    <source>
        <dbReference type="EMBL" id="HII59098.1"/>
    </source>
</evidence>
<proteinExistence type="predicted"/>